<dbReference type="RefSeq" id="WP_009258127.1">
    <property type="nucleotide sequence ID" value="NZ_KN174163.1"/>
</dbReference>
<protein>
    <recommendedName>
        <fullName evidence="4">Rad50/SbcC-type AAA domain-containing protein</fullName>
    </recommendedName>
</protein>
<dbReference type="eggNOG" id="COG0419">
    <property type="taxonomic scope" value="Bacteria"/>
</dbReference>
<dbReference type="InterPro" id="IPR027417">
    <property type="entry name" value="P-loop_NTPase"/>
</dbReference>
<feature type="coiled-coil region" evidence="1">
    <location>
        <begin position="196"/>
        <end position="223"/>
    </location>
</feature>
<evidence type="ECO:0000313" key="3">
    <source>
        <dbReference type="Proteomes" id="UP000029585"/>
    </source>
</evidence>
<gene>
    <name evidence="2" type="ORF">HMPREF9460_02038</name>
</gene>
<dbReference type="HOGENOM" id="CLU_028585_0_0_9"/>
<feature type="coiled-coil region" evidence="1">
    <location>
        <begin position="450"/>
        <end position="477"/>
    </location>
</feature>
<dbReference type="PATRIC" id="fig|742738.3.peg.2091"/>
<dbReference type="Proteomes" id="UP000029585">
    <property type="component" value="Unassembled WGS sequence"/>
</dbReference>
<dbReference type="SUPFAM" id="SSF52540">
    <property type="entry name" value="P-loop containing nucleoside triphosphate hydrolases"/>
    <property type="match status" value="1"/>
</dbReference>
<accession>A0A096B7F5</accession>
<reference evidence="2 3" key="1">
    <citation type="submission" date="2011-08" db="EMBL/GenBank/DDBJ databases">
        <title>The Genome Sequence of Clostridium orbiscindens 1_3_50AFAA.</title>
        <authorList>
            <consortium name="The Broad Institute Genome Sequencing Platform"/>
            <person name="Earl A."/>
            <person name="Ward D."/>
            <person name="Feldgarden M."/>
            <person name="Gevers D."/>
            <person name="Daigneault M."/>
            <person name="Strauss J."/>
            <person name="Allen-Vercoe E."/>
            <person name="Young S.K."/>
            <person name="Zeng Q."/>
            <person name="Gargeya S."/>
            <person name="Fitzgerald M."/>
            <person name="Haas B."/>
            <person name="Abouelleil A."/>
            <person name="Alvarado L."/>
            <person name="Arachchi H.M."/>
            <person name="Berlin A."/>
            <person name="Brown A."/>
            <person name="Chapman S.B."/>
            <person name="Chen Z."/>
            <person name="Dunbar C."/>
            <person name="Freedman E."/>
            <person name="Gearin G."/>
            <person name="Gellesch M."/>
            <person name="Goldberg J."/>
            <person name="Griggs A."/>
            <person name="Gujja S."/>
            <person name="Heiman D."/>
            <person name="Howarth C."/>
            <person name="Larson L."/>
            <person name="Lui A."/>
            <person name="MacDonald P.J.P."/>
            <person name="Montmayeur A."/>
            <person name="Murphy C."/>
            <person name="Neiman D."/>
            <person name="Pearson M."/>
            <person name="Priest M."/>
            <person name="Roberts A."/>
            <person name="Saif S."/>
            <person name="Shea T."/>
            <person name="Shenoy N."/>
            <person name="Sisk P."/>
            <person name="Stolte C."/>
            <person name="Sykes S."/>
            <person name="Wortman J."/>
            <person name="Nusbaum C."/>
            <person name="Birren B."/>
        </authorList>
    </citation>
    <scope>NUCLEOTIDE SEQUENCE [LARGE SCALE GENOMIC DNA]</scope>
    <source>
        <strain evidence="2 3">1_3_50AFAA</strain>
    </source>
</reference>
<dbReference type="SUPFAM" id="SSF57997">
    <property type="entry name" value="Tropomyosin"/>
    <property type="match status" value="1"/>
</dbReference>
<dbReference type="AlphaFoldDB" id="A0A096B7F5"/>
<name>A0A096B7F5_FLAPL</name>
<keyword evidence="3" id="KW-1185">Reference proteome</keyword>
<comment type="caution">
    <text evidence="2">The sequence shown here is derived from an EMBL/GenBank/DDBJ whole genome shotgun (WGS) entry which is preliminary data.</text>
</comment>
<sequence>MKFYIDSILLWPKKANLKYRRVKFEPDKINIITGASRTGKSAIIPIIDYCLGSGKCTIPVDTIRNACAWFGVLFNLENEQLLLCRREPGNQMATGDMFILRNKEIVIPESIETNTTLIEVKNVLNELFSMSFLDLDPATNNFSSHPSYRDFMAFLFQPQNIVANADVLFYKADTTEHRQKLINIFPYALGAVTPKVLAARQEMDKLKKQRDRLLRDIKTIKDVSEGWKQEVASWLAQARDMGLTPAHFNECSSFDDQVQQLEAIVEKAETDTQLVASNIRDSSAELVELRKEEQDIASQLFALQKRHTEMLQLRNSMGQYEESLQVQLQRLEISTWLKTLSGPDGICPFCNSSHSGVTEELDVLCKAIEEIEQSAGNMQIVPAAFERELQVVETEIGYCTEKLNAIRNRIREESRRYTTTSNKKYTLAGIAHFLGRMEASIQTFQRVGKNSDLENQLSDLEDRIRNLESIVHESEIRRKIDAATKYINQEIVEIIKNLDAEHPDNPVEFIIKDLTLKVKNASGRDDYLWEIGSASNWLAYHIATILAFQQFFQTRGSVAVPNFVIFDQPSQVYFPQRSRNSTLSEEDVQIADEDKQAVQKIFIAMDKFLHDTQKDVQIIVTEHADEDIWGDVSSSHLVERWRGSNDKLIPAEWITQG</sequence>
<dbReference type="Gene3D" id="3.40.50.300">
    <property type="entry name" value="P-loop containing nucleotide triphosphate hydrolases"/>
    <property type="match status" value="1"/>
</dbReference>
<dbReference type="Pfam" id="PF12532">
    <property type="entry name" value="DUF3732"/>
    <property type="match status" value="1"/>
</dbReference>
<evidence type="ECO:0008006" key="4">
    <source>
        <dbReference type="Google" id="ProtNLM"/>
    </source>
</evidence>
<evidence type="ECO:0000256" key="1">
    <source>
        <dbReference type="SAM" id="Coils"/>
    </source>
</evidence>
<proteinExistence type="predicted"/>
<organism evidence="2 3">
    <name type="scientific">Flavonifractor plautii 1_3_50AFAA</name>
    <dbReference type="NCBI Taxonomy" id="742738"/>
    <lineage>
        <taxon>Bacteria</taxon>
        <taxon>Bacillati</taxon>
        <taxon>Bacillota</taxon>
        <taxon>Clostridia</taxon>
        <taxon>Eubacteriales</taxon>
        <taxon>Oscillospiraceae</taxon>
        <taxon>Flavonifractor</taxon>
    </lineage>
</organism>
<keyword evidence="1" id="KW-0175">Coiled coil</keyword>
<evidence type="ECO:0000313" key="2">
    <source>
        <dbReference type="EMBL" id="KGF55303.1"/>
    </source>
</evidence>
<dbReference type="EMBL" id="ADLO01000059">
    <property type="protein sequence ID" value="KGF55303.1"/>
    <property type="molecule type" value="Genomic_DNA"/>
</dbReference>
<dbReference type="InterPro" id="IPR022205">
    <property type="entry name" value="DUF3732"/>
</dbReference>